<gene>
    <name evidence="3" type="ORF">GZH47_13425</name>
</gene>
<sequence length="334" mass="36196">MPRFRMPSIMIIVAGLLVLSACGNKQTVDSQQANGQQAAAQQAASKQTAGQLTDERQGANVQPQTMLHQQADPTNHSRPAAQPMNKGGPAPRYLELSVHPQGDHFKQADKVKFLIDVKNVSKETLQIANTPSILVGPALTTTNEHAVIALYDWKGRTLKPGETATASAVWKQTGKPGWYSVEFGPIQLGRTTTGGAGTRFFVSYPADALQLGKVESGAKLKLPTENGELEFVLKNIEMTDRLTTIAFEFHTDLMSPMSFQIAMAPSNDAAHPEPALSVEQNGEKDGVIKGKATFAPVSKDAKSLRFVISDWSVVFKGDHTEIRKGPWTIDVPLK</sequence>
<evidence type="ECO:0000256" key="1">
    <source>
        <dbReference type="SAM" id="MobiDB-lite"/>
    </source>
</evidence>
<dbReference type="PROSITE" id="PS51257">
    <property type="entry name" value="PROKAR_LIPOPROTEIN"/>
    <property type="match status" value="1"/>
</dbReference>
<protein>
    <recommendedName>
        <fullName evidence="5">DUF4352 domain-containing protein</fullName>
    </recommendedName>
</protein>
<feature type="compositionally biased region" description="Low complexity" evidence="1">
    <location>
        <begin position="39"/>
        <end position="51"/>
    </location>
</feature>
<organism evidence="3 4">
    <name type="scientific">Paenibacillus rhizovicinus</name>
    <dbReference type="NCBI Taxonomy" id="2704463"/>
    <lineage>
        <taxon>Bacteria</taxon>
        <taxon>Bacillati</taxon>
        <taxon>Bacillota</taxon>
        <taxon>Bacilli</taxon>
        <taxon>Bacillales</taxon>
        <taxon>Paenibacillaceae</taxon>
        <taxon>Paenibacillus</taxon>
    </lineage>
</organism>
<dbReference type="RefSeq" id="WP_162640546.1">
    <property type="nucleotide sequence ID" value="NZ_CP048286.1"/>
</dbReference>
<keyword evidence="4" id="KW-1185">Reference proteome</keyword>
<proteinExistence type="predicted"/>
<dbReference type="KEGG" id="prz:GZH47_13425"/>
<evidence type="ECO:0000256" key="2">
    <source>
        <dbReference type="SAM" id="SignalP"/>
    </source>
</evidence>
<feature type="signal peptide" evidence="2">
    <location>
        <begin position="1"/>
        <end position="25"/>
    </location>
</feature>
<accession>A0A6C0NZP4</accession>
<keyword evidence="2" id="KW-0732">Signal</keyword>
<feature type="chain" id="PRO_5039488719" description="DUF4352 domain-containing protein" evidence="2">
    <location>
        <begin position="26"/>
        <end position="334"/>
    </location>
</feature>
<feature type="region of interest" description="Disordered" evidence="1">
    <location>
        <begin position="39"/>
        <end position="90"/>
    </location>
</feature>
<reference evidence="3 4" key="1">
    <citation type="submission" date="2020-02" db="EMBL/GenBank/DDBJ databases">
        <title>Paenibacillus sp. nov., isolated from rhizosphere soil of tomato.</title>
        <authorList>
            <person name="Weon H.-Y."/>
            <person name="Lee S.A."/>
        </authorList>
    </citation>
    <scope>NUCLEOTIDE SEQUENCE [LARGE SCALE GENOMIC DNA]</scope>
    <source>
        <strain evidence="3 4">14171R-81</strain>
    </source>
</reference>
<evidence type="ECO:0000313" key="3">
    <source>
        <dbReference type="EMBL" id="QHW31740.1"/>
    </source>
</evidence>
<evidence type="ECO:0008006" key="5">
    <source>
        <dbReference type="Google" id="ProtNLM"/>
    </source>
</evidence>
<name>A0A6C0NZP4_9BACL</name>
<feature type="compositionally biased region" description="Polar residues" evidence="1">
    <location>
        <begin position="59"/>
        <end position="77"/>
    </location>
</feature>
<dbReference type="AlphaFoldDB" id="A0A6C0NZP4"/>
<evidence type="ECO:0000313" key="4">
    <source>
        <dbReference type="Proteomes" id="UP000479114"/>
    </source>
</evidence>
<dbReference type="EMBL" id="CP048286">
    <property type="protein sequence ID" value="QHW31740.1"/>
    <property type="molecule type" value="Genomic_DNA"/>
</dbReference>
<dbReference type="Proteomes" id="UP000479114">
    <property type="component" value="Chromosome"/>
</dbReference>